<evidence type="ECO:0000256" key="1">
    <source>
        <dbReference type="SAM" id="MobiDB-lite"/>
    </source>
</evidence>
<keyword evidence="3" id="KW-1185">Reference proteome</keyword>
<proteinExistence type="predicted"/>
<feature type="compositionally biased region" description="Polar residues" evidence="1">
    <location>
        <begin position="462"/>
        <end position="472"/>
    </location>
</feature>
<evidence type="ECO:0008006" key="4">
    <source>
        <dbReference type="Google" id="ProtNLM"/>
    </source>
</evidence>
<reference evidence="2" key="2">
    <citation type="submission" date="2021-02" db="EMBL/GenBank/DDBJ databases">
        <title>Aspergillus puulaauensis MK2 genome sequence.</title>
        <authorList>
            <person name="Futagami T."/>
            <person name="Mori K."/>
            <person name="Kadooka C."/>
            <person name="Tanaka T."/>
        </authorList>
    </citation>
    <scope>NUCLEOTIDE SEQUENCE</scope>
    <source>
        <strain evidence="2">MK2</strain>
    </source>
</reference>
<dbReference type="AlphaFoldDB" id="A0A7R7XNK0"/>
<feature type="region of interest" description="Disordered" evidence="1">
    <location>
        <begin position="507"/>
        <end position="557"/>
    </location>
</feature>
<dbReference type="RefSeq" id="XP_041557026.1">
    <property type="nucleotide sequence ID" value="XM_041704441.1"/>
</dbReference>
<feature type="compositionally biased region" description="Low complexity" evidence="1">
    <location>
        <begin position="473"/>
        <end position="493"/>
    </location>
</feature>
<feature type="compositionally biased region" description="Low complexity" evidence="1">
    <location>
        <begin position="437"/>
        <end position="461"/>
    </location>
</feature>
<dbReference type="GeneID" id="64974837"/>
<protein>
    <recommendedName>
        <fullName evidence="4">Sex determining protein</fullName>
    </recommendedName>
</protein>
<dbReference type="OrthoDB" id="4498420at2759"/>
<dbReference type="KEGG" id="apuu:APUU_41276A"/>
<feature type="compositionally biased region" description="Low complexity" evidence="1">
    <location>
        <begin position="389"/>
        <end position="425"/>
    </location>
</feature>
<feature type="region of interest" description="Disordered" evidence="1">
    <location>
        <begin position="1"/>
        <end position="203"/>
    </location>
</feature>
<gene>
    <name evidence="2" type="ORF">APUU_41276A</name>
</gene>
<name>A0A7R7XNK0_9EURO</name>
<feature type="compositionally biased region" description="Low complexity" evidence="1">
    <location>
        <begin position="512"/>
        <end position="538"/>
    </location>
</feature>
<feature type="compositionally biased region" description="Low complexity" evidence="1">
    <location>
        <begin position="358"/>
        <end position="369"/>
    </location>
</feature>
<feature type="compositionally biased region" description="Basic residues" evidence="1">
    <location>
        <begin position="7"/>
        <end position="32"/>
    </location>
</feature>
<evidence type="ECO:0000313" key="2">
    <source>
        <dbReference type="EMBL" id="BCS24832.1"/>
    </source>
</evidence>
<dbReference type="Proteomes" id="UP000654913">
    <property type="component" value="Chromosome 4"/>
</dbReference>
<accession>A0A7R7XNK0</accession>
<feature type="compositionally biased region" description="Low complexity" evidence="1">
    <location>
        <begin position="148"/>
        <end position="158"/>
    </location>
</feature>
<feature type="compositionally biased region" description="Low complexity" evidence="1">
    <location>
        <begin position="66"/>
        <end position="79"/>
    </location>
</feature>
<evidence type="ECO:0000313" key="3">
    <source>
        <dbReference type="Proteomes" id="UP000654913"/>
    </source>
</evidence>
<feature type="compositionally biased region" description="Polar residues" evidence="1">
    <location>
        <begin position="85"/>
        <end position="105"/>
    </location>
</feature>
<reference evidence="2" key="1">
    <citation type="submission" date="2021-01" db="EMBL/GenBank/DDBJ databases">
        <authorList>
            <consortium name="Aspergillus puulaauensis MK2 genome sequencing consortium"/>
            <person name="Kazuki M."/>
            <person name="Futagami T."/>
        </authorList>
    </citation>
    <scope>NUCLEOTIDE SEQUENCE</scope>
    <source>
        <strain evidence="2">MK2</strain>
    </source>
</reference>
<feature type="region of interest" description="Disordered" evidence="1">
    <location>
        <begin position="341"/>
        <end position="493"/>
    </location>
</feature>
<sequence length="615" mass="67554">MFTHWGTHPHSHGHHTQPHPHPHAHGPHHTPHHQAPAAVTSVSGTVPGAVSTGARLDLDSSPGPHSASPSQSPYQMSQMRWLPSVVSTRSHNHNPSLPTISSNLRMQHPHPAQQQHQQQHQAQAPVSMVVDTRPPAPQNAVVGPRVTQAAQQQQVVSVESEESDRSDSPGGTLGTRDVSGADALGESEFGGDPGQAGRGLERDGDIDMEVLAENGGGKGVGNGKMAHSNLATRKHGKRLTTKEEVFLFEICNRHAGDFGQRSNLCKWWMTVTMEFTRGQKHPYSWHSVRRKVELVTKQRMKFLEEQRDKGATEADDLSNPRWRAVVDTWIPTWQRWEEAEARRIEKRDSRRPRKRKWTITTPTSTTITTDQWDLPASSAPGSGPDAWRAPSSASSSPMVNHNHTPQQPNHHAPAAPSATPLSSTPVRLPPGFDTLFSSQPQAQTQAQPQTQTPPSASASTPFTSYTQRNNHQSNHNNPSTPSTTNPAPSTPDNTMMAAMLETLGKLNKHLDSNSNPNPNPASLLPNSTPTSNTEPPSSQHQPNMQDSNGGGNMDTHLQSLLSSPALSKLKEDMKTEMMGELRTEWDKERAVLEEKLDSVQRTQEMILDMLRQEPT</sequence>
<feature type="compositionally biased region" description="Low complexity" evidence="1">
    <location>
        <begin position="109"/>
        <end position="125"/>
    </location>
</feature>
<organism evidence="2 3">
    <name type="scientific">Aspergillus puulaauensis</name>
    <dbReference type="NCBI Taxonomy" id="1220207"/>
    <lineage>
        <taxon>Eukaryota</taxon>
        <taxon>Fungi</taxon>
        <taxon>Dikarya</taxon>
        <taxon>Ascomycota</taxon>
        <taxon>Pezizomycotina</taxon>
        <taxon>Eurotiomycetes</taxon>
        <taxon>Eurotiomycetidae</taxon>
        <taxon>Eurotiales</taxon>
        <taxon>Aspergillaceae</taxon>
        <taxon>Aspergillus</taxon>
    </lineage>
</organism>
<dbReference type="EMBL" id="AP024446">
    <property type="protein sequence ID" value="BCS24832.1"/>
    <property type="molecule type" value="Genomic_DNA"/>
</dbReference>